<evidence type="ECO:0000313" key="4">
    <source>
        <dbReference type="EMBL" id="SOY28582.1"/>
    </source>
</evidence>
<accession>A0A2K4ZDQ2</accession>
<dbReference type="InterPro" id="IPR023795">
    <property type="entry name" value="Serpin_CS"/>
</dbReference>
<dbReference type="InterPro" id="IPR042185">
    <property type="entry name" value="Serpin_sf_2"/>
</dbReference>
<gene>
    <name evidence="4" type="ORF">AMURIS_01292</name>
</gene>
<feature type="domain" description="Serpin" evidence="3">
    <location>
        <begin position="84"/>
        <end position="442"/>
    </location>
</feature>
<dbReference type="PROSITE" id="PS00284">
    <property type="entry name" value="SERPIN"/>
    <property type="match status" value="1"/>
</dbReference>
<feature type="chain" id="PRO_5039729571" evidence="2">
    <location>
        <begin position="20"/>
        <end position="465"/>
    </location>
</feature>
<evidence type="ECO:0000256" key="1">
    <source>
        <dbReference type="RuleBase" id="RU000411"/>
    </source>
</evidence>
<dbReference type="Gene3D" id="2.30.39.10">
    <property type="entry name" value="Alpha-1-antitrypsin, domain 1"/>
    <property type="match status" value="1"/>
</dbReference>
<dbReference type="PANTHER" id="PTHR11461">
    <property type="entry name" value="SERINE PROTEASE INHIBITOR, SERPIN"/>
    <property type="match status" value="1"/>
</dbReference>
<dbReference type="GO" id="GO:0004867">
    <property type="term" value="F:serine-type endopeptidase inhibitor activity"/>
    <property type="evidence" value="ECO:0007669"/>
    <property type="project" value="InterPro"/>
</dbReference>
<dbReference type="PROSITE" id="PS51257">
    <property type="entry name" value="PROKAR_LIPOPROTEIN"/>
    <property type="match status" value="1"/>
</dbReference>
<dbReference type="InterPro" id="IPR000215">
    <property type="entry name" value="Serpin_fam"/>
</dbReference>
<keyword evidence="5" id="KW-1185">Reference proteome</keyword>
<dbReference type="InterPro" id="IPR023796">
    <property type="entry name" value="Serpin_dom"/>
</dbReference>
<dbReference type="Gene3D" id="3.30.497.10">
    <property type="entry name" value="Antithrombin, subunit I, domain 2"/>
    <property type="match status" value="1"/>
</dbReference>
<name>A0A2K4ZDQ2_9FIRM</name>
<dbReference type="SUPFAM" id="SSF56574">
    <property type="entry name" value="Serpins"/>
    <property type="match status" value="1"/>
</dbReference>
<dbReference type="InterPro" id="IPR036186">
    <property type="entry name" value="Serpin_sf"/>
</dbReference>
<dbReference type="AlphaFoldDB" id="A0A2K4ZDQ2"/>
<dbReference type="SMART" id="SM00093">
    <property type="entry name" value="SERPIN"/>
    <property type="match status" value="1"/>
</dbReference>
<dbReference type="Proteomes" id="UP000236311">
    <property type="component" value="Unassembled WGS sequence"/>
</dbReference>
<dbReference type="RefSeq" id="WP_172454980.1">
    <property type="nucleotide sequence ID" value="NZ_JANJZD010000005.1"/>
</dbReference>
<keyword evidence="2" id="KW-0732">Signal</keyword>
<reference evidence="4 5" key="1">
    <citation type="submission" date="2018-01" db="EMBL/GenBank/DDBJ databases">
        <authorList>
            <person name="Gaut B.S."/>
            <person name="Morton B.R."/>
            <person name="Clegg M.T."/>
            <person name="Duvall M.R."/>
        </authorList>
    </citation>
    <scope>NUCLEOTIDE SEQUENCE [LARGE SCALE GENOMIC DNA]</scope>
    <source>
        <strain evidence="4">GP69</strain>
    </source>
</reference>
<evidence type="ECO:0000256" key="2">
    <source>
        <dbReference type="SAM" id="SignalP"/>
    </source>
</evidence>
<sequence>MKKRLVKMAVCLTMTTAILFSVTGCGRRTRNSDRAEDAVVKVGEASESNIEFGDEEGAEAITDFGVRLLQFCLEESANSLPSQASMPQSVYEMSVGERNLLISPSSILSALIMTAGGAGGETLRQMEEVFGMSVPALSAYLSEYQKSLSDNDRYHLNMANAIWLTEDERFTVEQKFLETNENLFGADVYRASFDQSTLKEINEWVKENTSGMIEKILDEISPAAVMYLVNALAFDAEWQEIYHDYQVRDGRFTREDGKVQDVKMMYSEETQYLEGEHGTGFLKYYADGKYAYAAILPEEEMTVAEYAASLTGEELRRMLTNPVETVVQTALPKYESTYEIEMSEIFEKMGMTDAFDEGRADFSGIGHSTQGNIFIDRVLHKTFIAVDDRGTKAGAATAVEIKDGCAALEERSKTVYLDRPFLYVIVDCETMIPVFIGIVEDMASIGGLFLFGKPSSHVSIFFGTA</sequence>
<proteinExistence type="inferred from homology"/>
<organism evidence="4 5">
    <name type="scientific">Acetatifactor muris</name>
    <dbReference type="NCBI Taxonomy" id="879566"/>
    <lineage>
        <taxon>Bacteria</taxon>
        <taxon>Bacillati</taxon>
        <taxon>Bacillota</taxon>
        <taxon>Clostridia</taxon>
        <taxon>Lachnospirales</taxon>
        <taxon>Lachnospiraceae</taxon>
        <taxon>Acetatifactor</taxon>
    </lineage>
</organism>
<dbReference type="EMBL" id="OFSM01000005">
    <property type="protein sequence ID" value="SOY28582.1"/>
    <property type="molecule type" value="Genomic_DNA"/>
</dbReference>
<comment type="similarity">
    <text evidence="1">Belongs to the serpin family.</text>
</comment>
<dbReference type="InterPro" id="IPR042178">
    <property type="entry name" value="Serpin_sf_1"/>
</dbReference>
<evidence type="ECO:0000259" key="3">
    <source>
        <dbReference type="SMART" id="SM00093"/>
    </source>
</evidence>
<feature type="signal peptide" evidence="2">
    <location>
        <begin position="1"/>
        <end position="19"/>
    </location>
</feature>
<dbReference type="PANTHER" id="PTHR11461:SF211">
    <property type="entry name" value="GH10112P-RELATED"/>
    <property type="match status" value="1"/>
</dbReference>
<evidence type="ECO:0000313" key="5">
    <source>
        <dbReference type="Proteomes" id="UP000236311"/>
    </source>
</evidence>
<protein>
    <submittedName>
        <fullName evidence="4">Serpin (Serine protease inhibitor)</fullName>
    </submittedName>
</protein>
<dbReference type="GO" id="GO:0005615">
    <property type="term" value="C:extracellular space"/>
    <property type="evidence" value="ECO:0007669"/>
    <property type="project" value="InterPro"/>
</dbReference>
<dbReference type="CDD" id="cd19589">
    <property type="entry name" value="serpin_tengpin-like"/>
    <property type="match status" value="1"/>
</dbReference>
<dbReference type="Pfam" id="PF00079">
    <property type="entry name" value="Serpin"/>
    <property type="match status" value="1"/>
</dbReference>